<feature type="compositionally biased region" description="Low complexity" evidence="6">
    <location>
        <begin position="625"/>
        <end position="637"/>
    </location>
</feature>
<feature type="compositionally biased region" description="Basic and acidic residues" evidence="6">
    <location>
        <begin position="341"/>
        <end position="352"/>
    </location>
</feature>
<dbReference type="GO" id="GO:0005634">
    <property type="term" value="C:nucleus"/>
    <property type="evidence" value="ECO:0007669"/>
    <property type="project" value="TreeGrafter"/>
</dbReference>
<dbReference type="PANTHER" id="PTHR24205">
    <property type="entry name" value="FOUR AND A HALF LIM DOMAINS PROTEIN"/>
    <property type="match status" value="1"/>
</dbReference>
<evidence type="ECO:0000313" key="9">
    <source>
        <dbReference type="Proteomes" id="UP000287166"/>
    </source>
</evidence>
<feature type="compositionally biased region" description="Low complexity" evidence="6">
    <location>
        <begin position="112"/>
        <end position="130"/>
    </location>
</feature>
<feature type="compositionally biased region" description="Pro residues" evidence="6">
    <location>
        <begin position="309"/>
        <end position="320"/>
    </location>
</feature>
<dbReference type="PANTHER" id="PTHR24205:SF16">
    <property type="entry name" value="GH01042P-RELATED"/>
    <property type="match status" value="1"/>
</dbReference>
<dbReference type="GO" id="GO:0003712">
    <property type="term" value="F:transcription coregulator activity"/>
    <property type="evidence" value="ECO:0007669"/>
    <property type="project" value="TreeGrafter"/>
</dbReference>
<evidence type="ECO:0000256" key="5">
    <source>
        <dbReference type="PROSITE-ProRule" id="PRU00125"/>
    </source>
</evidence>
<gene>
    <name evidence="8" type="ORF">SCP_1401370</name>
</gene>
<dbReference type="OrthoDB" id="15567at2759"/>
<comment type="caution">
    <text evidence="8">The sequence shown here is derived from an EMBL/GenBank/DDBJ whole genome shotgun (WGS) entry which is preliminary data.</text>
</comment>
<reference evidence="8 9" key="1">
    <citation type="journal article" date="2018" name="Sci. Rep.">
        <title>Genome sequence of the cauliflower mushroom Sparassis crispa (Hanabiratake) and its association with beneficial usage.</title>
        <authorList>
            <person name="Kiyama R."/>
            <person name="Furutani Y."/>
            <person name="Kawaguchi K."/>
            <person name="Nakanishi T."/>
        </authorList>
    </citation>
    <scope>NUCLEOTIDE SEQUENCE [LARGE SCALE GENOMIC DNA]</scope>
</reference>
<dbReference type="GO" id="GO:0046872">
    <property type="term" value="F:metal ion binding"/>
    <property type="evidence" value="ECO:0007669"/>
    <property type="project" value="UniProtKB-KW"/>
</dbReference>
<dbReference type="GeneID" id="38785649"/>
<feature type="region of interest" description="Disordered" evidence="6">
    <location>
        <begin position="1"/>
        <end position="714"/>
    </location>
</feature>
<dbReference type="AlphaFoldDB" id="A0A401H2V6"/>
<evidence type="ECO:0000256" key="2">
    <source>
        <dbReference type="ARBA" id="ARBA00022737"/>
    </source>
</evidence>
<dbReference type="InParanoid" id="A0A401H2V6"/>
<feature type="compositionally biased region" description="Acidic residues" evidence="6">
    <location>
        <begin position="644"/>
        <end position="653"/>
    </location>
</feature>
<feature type="compositionally biased region" description="Pro residues" evidence="6">
    <location>
        <begin position="553"/>
        <end position="564"/>
    </location>
</feature>
<feature type="compositionally biased region" description="Basic residues" evidence="6">
    <location>
        <begin position="297"/>
        <end position="306"/>
    </location>
</feature>
<feature type="compositionally biased region" description="Pro residues" evidence="6">
    <location>
        <begin position="232"/>
        <end position="245"/>
    </location>
</feature>
<feature type="compositionally biased region" description="Low complexity" evidence="6">
    <location>
        <begin position="94"/>
        <end position="104"/>
    </location>
</feature>
<keyword evidence="3 5" id="KW-0862">Zinc</keyword>
<dbReference type="Proteomes" id="UP000287166">
    <property type="component" value="Unassembled WGS sequence"/>
</dbReference>
<dbReference type="STRING" id="139825.A0A401H2V6"/>
<keyword evidence="4 5" id="KW-0440">LIM domain</keyword>
<evidence type="ECO:0000256" key="3">
    <source>
        <dbReference type="ARBA" id="ARBA00022833"/>
    </source>
</evidence>
<feature type="compositionally biased region" description="Polar residues" evidence="6">
    <location>
        <begin position="457"/>
        <end position="478"/>
    </location>
</feature>
<dbReference type="CDD" id="cd08368">
    <property type="entry name" value="LIM"/>
    <property type="match status" value="3"/>
</dbReference>
<organism evidence="8 9">
    <name type="scientific">Sparassis crispa</name>
    <dbReference type="NCBI Taxonomy" id="139825"/>
    <lineage>
        <taxon>Eukaryota</taxon>
        <taxon>Fungi</taxon>
        <taxon>Dikarya</taxon>
        <taxon>Basidiomycota</taxon>
        <taxon>Agaricomycotina</taxon>
        <taxon>Agaricomycetes</taxon>
        <taxon>Polyporales</taxon>
        <taxon>Sparassidaceae</taxon>
        <taxon>Sparassis</taxon>
    </lineage>
</organism>
<keyword evidence="1 5" id="KW-0479">Metal-binding</keyword>
<accession>A0A401H2V6</accession>
<dbReference type="Gene3D" id="2.10.110.10">
    <property type="entry name" value="Cysteine Rich Protein"/>
    <property type="match status" value="3"/>
</dbReference>
<feature type="compositionally biased region" description="Low complexity" evidence="6">
    <location>
        <begin position="565"/>
        <end position="609"/>
    </location>
</feature>
<feature type="compositionally biased region" description="Polar residues" evidence="6">
    <location>
        <begin position="675"/>
        <end position="684"/>
    </location>
</feature>
<sequence>MSAPTAAPNPYSQYYRPAPASYPTQPLPSPTSPVRPTAAQPASSAFPPHSYIPPSSYAVPAHPLTPAHSSFPGPATNPYPSPDSPAHRRPLPTPASRPGSMASPRPSPSPSHRPSSSVSSVSSAYSASASPPRPLPQPGAVPRARDHSPSRFAPFPRSFPVSDLARGASPPKPRGAVPEGAFPPINGRSAGGGPLKALPTPAMASSPFHRAYGSPPKALPTPAMNGSAYTHPLPPGSGSPSPPRAPKALPTPGVYASNGNASGNGNGAVFPAPPRALGRSASENPPAPSAPPDHRQKFVPHWKRALPTRPLPPSPAPPQEPQHAWQGSQIRVRSLPQPTAREGEGREREGALRRIAGAGPEPPPHDRQAESAHKREAEPAHKREPEPESPQYGIRDLPARARAQTTSATLRMAELSLRSGDLAQAQSHARSQVRSAQGASQSQSQAQAQTAPRTHAHTQSQPQLPTQLESRSHSQPTSAFRVPPPHPRPPRVDSPLPSAWPAGLPPLPRVPTPNAGPSPTPDAHPPPARGQSLGWRVPDAPASNNIHVRTQAPPAPHPASPSPPSSVTSPASATSTFTLSSFPSPPESAAAWRRGNAAAAASTDAGESAIPKMWGANADGKPRNAAVPPAEPAVSVPTISLPGDADDENDDDGVPTIAISVTDADSPPRIAVTGASASTENARTASPPQGTVSSGSSQSSASSLRRAEPPPRKIFKPAGGSLACGGCGGAIVGRTVSAMGARWHPGCFRCCICDALLENLSSYEHDGRAYCHLDYHERFAPRCYHCQTAIVDERFITLDDAELGQRTYHEQHFFCAECGDPFLAPSAGAARHFTGDGAFAGGEDDEVGFTVYGGHPYCASCHVRLRNPKCKRCRRPIRDGARAVEALGAKWCWECFVCAGCERPFEDPAFFQREGRPFCEHCFSVMIKSEM</sequence>
<dbReference type="PROSITE" id="PS50023">
    <property type="entry name" value="LIM_DOMAIN_2"/>
    <property type="match status" value="2"/>
</dbReference>
<protein>
    <recommendedName>
        <fullName evidence="7">LIM zinc-binding domain-containing protein</fullName>
    </recommendedName>
</protein>
<evidence type="ECO:0000256" key="1">
    <source>
        <dbReference type="ARBA" id="ARBA00022723"/>
    </source>
</evidence>
<feature type="compositionally biased region" description="Pro residues" evidence="6">
    <location>
        <begin position="503"/>
        <end position="528"/>
    </location>
</feature>
<evidence type="ECO:0000256" key="4">
    <source>
        <dbReference type="ARBA" id="ARBA00023038"/>
    </source>
</evidence>
<feature type="compositionally biased region" description="Low complexity" evidence="6">
    <location>
        <begin position="686"/>
        <end position="703"/>
    </location>
</feature>
<evidence type="ECO:0000256" key="6">
    <source>
        <dbReference type="SAM" id="MobiDB-lite"/>
    </source>
</evidence>
<dbReference type="Pfam" id="PF00412">
    <property type="entry name" value="LIM"/>
    <property type="match status" value="2"/>
</dbReference>
<proteinExistence type="predicted"/>
<feature type="domain" description="LIM zinc-binding" evidence="7">
    <location>
        <begin position="722"/>
        <end position="781"/>
    </location>
</feature>
<dbReference type="EMBL" id="BFAD01000014">
    <property type="protein sequence ID" value="GBE88732.1"/>
    <property type="molecule type" value="Genomic_DNA"/>
</dbReference>
<keyword evidence="9" id="KW-1185">Reference proteome</keyword>
<evidence type="ECO:0000259" key="7">
    <source>
        <dbReference type="PROSITE" id="PS50023"/>
    </source>
</evidence>
<dbReference type="PROSITE" id="PS00478">
    <property type="entry name" value="LIM_DOMAIN_1"/>
    <property type="match status" value="1"/>
</dbReference>
<dbReference type="RefSeq" id="XP_027619645.1">
    <property type="nucleotide sequence ID" value="XM_027763844.1"/>
</dbReference>
<feature type="compositionally biased region" description="Low complexity" evidence="6">
    <location>
        <begin position="429"/>
        <end position="449"/>
    </location>
</feature>
<dbReference type="SUPFAM" id="SSF57716">
    <property type="entry name" value="Glucocorticoid receptor-like (DNA-binding domain)"/>
    <property type="match status" value="4"/>
</dbReference>
<name>A0A401H2V6_9APHY</name>
<feature type="domain" description="LIM zinc-binding" evidence="7">
    <location>
        <begin position="868"/>
        <end position="929"/>
    </location>
</feature>
<keyword evidence="2" id="KW-0677">Repeat</keyword>
<dbReference type="SMART" id="SM00132">
    <property type="entry name" value="LIM"/>
    <property type="match status" value="3"/>
</dbReference>
<feature type="compositionally biased region" description="Basic and acidic residues" evidence="6">
    <location>
        <begin position="363"/>
        <end position="386"/>
    </location>
</feature>
<evidence type="ECO:0000313" key="8">
    <source>
        <dbReference type="EMBL" id="GBE88732.1"/>
    </source>
</evidence>
<feature type="compositionally biased region" description="Low complexity" evidence="6">
    <location>
        <begin position="150"/>
        <end position="162"/>
    </location>
</feature>
<dbReference type="GO" id="GO:0030695">
    <property type="term" value="F:GTPase regulator activity"/>
    <property type="evidence" value="ECO:0007669"/>
    <property type="project" value="UniProtKB-ARBA"/>
</dbReference>
<dbReference type="InterPro" id="IPR001781">
    <property type="entry name" value="Znf_LIM"/>
</dbReference>